<comment type="caution">
    <text evidence="2">The sequence shown here is derived from an EMBL/GenBank/DDBJ whole genome shotgun (WGS) entry which is preliminary data.</text>
</comment>
<keyword evidence="1" id="KW-0472">Membrane</keyword>
<dbReference type="AlphaFoldDB" id="A0A511CZ07"/>
<dbReference type="EMBL" id="BJVI01000011">
    <property type="protein sequence ID" value="GEL17707.1"/>
    <property type="molecule type" value="Genomic_DNA"/>
</dbReference>
<proteinExistence type="predicted"/>
<organism evidence="2 3">
    <name type="scientific">Pseudonocardia asaccharolytica DSM 44247 = NBRC 16224</name>
    <dbReference type="NCBI Taxonomy" id="1123024"/>
    <lineage>
        <taxon>Bacteria</taxon>
        <taxon>Bacillati</taxon>
        <taxon>Actinomycetota</taxon>
        <taxon>Actinomycetes</taxon>
        <taxon>Pseudonocardiales</taxon>
        <taxon>Pseudonocardiaceae</taxon>
        <taxon>Pseudonocardia</taxon>
    </lineage>
</organism>
<feature type="transmembrane region" description="Helical" evidence="1">
    <location>
        <begin position="6"/>
        <end position="24"/>
    </location>
</feature>
<evidence type="ECO:0000313" key="3">
    <source>
        <dbReference type="Proteomes" id="UP000321328"/>
    </source>
</evidence>
<name>A0A511CZ07_9PSEU</name>
<gene>
    <name evidence="2" type="ORF">PA7_15440</name>
</gene>
<dbReference type="Proteomes" id="UP000321328">
    <property type="component" value="Unassembled WGS sequence"/>
</dbReference>
<evidence type="ECO:0000313" key="2">
    <source>
        <dbReference type="EMBL" id="GEL17707.1"/>
    </source>
</evidence>
<reference evidence="2 3" key="1">
    <citation type="submission" date="2019-07" db="EMBL/GenBank/DDBJ databases">
        <title>Whole genome shotgun sequence of Pseudonocardia asaccharolytica NBRC 16224.</title>
        <authorList>
            <person name="Hosoyama A."/>
            <person name="Uohara A."/>
            <person name="Ohji S."/>
            <person name="Ichikawa N."/>
        </authorList>
    </citation>
    <scope>NUCLEOTIDE SEQUENCE [LARGE SCALE GENOMIC DNA]</scope>
    <source>
        <strain evidence="2 3">NBRC 16224</strain>
    </source>
</reference>
<keyword evidence="1" id="KW-0812">Transmembrane</keyword>
<sequence>MTPGEVLAAFGGWASLAVPVALIWGRGRCRHPHRGPVGTGLAVRDHDRQAAPVAPGGPVVVVVRHEHVVTVRHVHAAGSLPVGAVRPPVVVDGEVLPPVGRGWVR</sequence>
<dbReference type="STRING" id="1123024.GCA_000423625_03039"/>
<keyword evidence="3" id="KW-1185">Reference proteome</keyword>
<keyword evidence="1" id="KW-1133">Transmembrane helix</keyword>
<dbReference type="RefSeq" id="WP_028930690.1">
    <property type="nucleotide sequence ID" value="NZ_AUII01000013.1"/>
</dbReference>
<accession>A0A511CZ07</accession>
<evidence type="ECO:0000256" key="1">
    <source>
        <dbReference type="SAM" id="Phobius"/>
    </source>
</evidence>
<protein>
    <submittedName>
        <fullName evidence="2">Uncharacterized protein</fullName>
    </submittedName>
</protein>